<gene>
    <name evidence="12" type="primary">LOC115231473</name>
</gene>
<feature type="transmembrane region" description="Helical" evidence="9">
    <location>
        <begin position="491"/>
        <end position="511"/>
    </location>
</feature>
<feature type="transmembrane region" description="Helical" evidence="9">
    <location>
        <begin position="446"/>
        <end position="470"/>
    </location>
</feature>
<dbReference type="InterPro" id="IPR005828">
    <property type="entry name" value="MFS_sugar_transport-like"/>
</dbReference>
<dbReference type="RefSeq" id="XP_029657350.1">
    <property type="nucleotide sequence ID" value="XM_029801490.2"/>
</dbReference>
<dbReference type="InterPro" id="IPR050814">
    <property type="entry name" value="Myo-inositol_Transporter"/>
</dbReference>
<comment type="subcellular location">
    <subcellularLocation>
        <location evidence="1">Membrane</location>
        <topology evidence="1">Multi-pass membrane protein</topology>
    </subcellularLocation>
</comment>
<dbReference type="Proteomes" id="UP000515154">
    <property type="component" value="Unplaced"/>
</dbReference>
<dbReference type="NCBIfam" id="TIGR00879">
    <property type="entry name" value="SP"/>
    <property type="match status" value="1"/>
</dbReference>
<feature type="transmembrane region" description="Helical" evidence="9">
    <location>
        <begin position="72"/>
        <end position="92"/>
    </location>
</feature>
<evidence type="ECO:0000259" key="10">
    <source>
        <dbReference type="PROSITE" id="PS50850"/>
    </source>
</evidence>
<dbReference type="PROSITE" id="PS00217">
    <property type="entry name" value="SUGAR_TRANSPORT_2"/>
    <property type="match status" value="1"/>
</dbReference>
<feature type="transmembrane region" description="Helical" evidence="9">
    <location>
        <begin position="186"/>
        <end position="208"/>
    </location>
</feature>
<dbReference type="InterPro" id="IPR003663">
    <property type="entry name" value="Sugar/inositol_transpt"/>
</dbReference>
<name>A0A6P7U4Y7_9MOLL</name>
<keyword evidence="3 7" id="KW-0813">Transport</keyword>
<evidence type="ECO:0000256" key="4">
    <source>
        <dbReference type="ARBA" id="ARBA00022692"/>
    </source>
</evidence>
<keyword evidence="5 9" id="KW-1133">Transmembrane helix</keyword>
<dbReference type="PRINTS" id="PR00171">
    <property type="entry name" value="SUGRTRNSPORT"/>
</dbReference>
<evidence type="ECO:0000256" key="8">
    <source>
        <dbReference type="SAM" id="MobiDB-lite"/>
    </source>
</evidence>
<dbReference type="PANTHER" id="PTHR48020">
    <property type="entry name" value="PROTON MYO-INOSITOL COTRANSPORTER"/>
    <property type="match status" value="1"/>
</dbReference>
<feature type="transmembrane region" description="Helical" evidence="9">
    <location>
        <begin position="158"/>
        <end position="180"/>
    </location>
</feature>
<feature type="region of interest" description="Disordered" evidence="8">
    <location>
        <begin position="1"/>
        <end position="20"/>
    </location>
</feature>
<dbReference type="GO" id="GO:0016324">
    <property type="term" value="C:apical plasma membrane"/>
    <property type="evidence" value="ECO:0007669"/>
    <property type="project" value="TreeGrafter"/>
</dbReference>
<evidence type="ECO:0000256" key="7">
    <source>
        <dbReference type="RuleBase" id="RU003346"/>
    </source>
</evidence>
<dbReference type="CDD" id="cd17360">
    <property type="entry name" value="MFS_HMIT_like"/>
    <property type="match status" value="1"/>
</dbReference>
<reference evidence="12" key="1">
    <citation type="submission" date="2025-08" db="UniProtKB">
        <authorList>
            <consortium name="RefSeq"/>
        </authorList>
    </citation>
    <scope>IDENTIFICATION</scope>
</reference>
<feature type="transmembrane region" description="Helical" evidence="9">
    <location>
        <begin position="124"/>
        <end position="146"/>
    </location>
</feature>
<feature type="transmembrane region" description="Helical" evidence="9">
    <location>
        <begin position="99"/>
        <end position="118"/>
    </location>
</feature>
<feature type="transmembrane region" description="Helical" evidence="9">
    <location>
        <begin position="30"/>
        <end position="52"/>
    </location>
</feature>
<dbReference type="InterPro" id="IPR036259">
    <property type="entry name" value="MFS_trans_sf"/>
</dbReference>
<dbReference type="PROSITE" id="PS00216">
    <property type="entry name" value="SUGAR_TRANSPORT_1"/>
    <property type="match status" value="1"/>
</dbReference>
<accession>A0A6P7U4Y7</accession>
<dbReference type="Pfam" id="PF00083">
    <property type="entry name" value="Sugar_tr"/>
    <property type="match status" value="2"/>
</dbReference>
<dbReference type="KEGG" id="osn:115231473"/>
<comment type="similarity">
    <text evidence="2 7">Belongs to the major facilitator superfamily. Sugar transporter (TC 2.A.1.1) family.</text>
</comment>
<evidence type="ECO:0000256" key="6">
    <source>
        <dbReference type="ARBA" id="ARBA00023136"/>
    </source>
</evidence>
<organism evidence="11 12">
    <name type="scientific">Octopus sinensis</name>
    <name type="common">East Asian common octopus</name>
    <dbReference type="NCBI Taxonomy" id="2607531"/>
    <lineage>
        <taxon>Eukaryota</taxon>
        <taxon>Metazoa</taxon>
        <taxon>Spiralia</taxon>
        <taxon>Lophotrochozoa</taxon>
        <taxon>Mollusca</taxon>
        <taxon>Cephalopoda</taxon>
        <taxon>Coleoidea</taxon>
        <taxon>Octopodiformes</taxon>
        <taxon>Octopoda</taxon>
        <taxon>Incirrata</taxon>
        <taxon>Octopodidae</taxon>
        <taxon>Octopus</taxon>
    </lineage>
</organism>
<dbReference type="SUPFAM" id="SSF103473">
    <property type="entry name" value="MFS general substrate transporter"/>
    <property type="match status" value="1"/>
</dbReference>
<dbReference type="GO" id="GO:0005366">
    <property type="term" value="F:myo-inositol:proton symporter activity"/>
    <property type="evidence" value="ECO:0007669"/>
    <property type="project" value="TreeGrafter"/>
</dbReference>
<evidence type="ECO:0000313" key="12">
    <source>
        <dbReference type="RefSeq" id="XP_029657350.1"/>
    </source>
</evidence>
<dbReference type="InterPro" id="IPR005829">
    <property type="entry name" value="Sugar_transporter_CS"/>
</dbReference>
<dbReference type="InterPro" id="IPR020846">
    <property type="entry name" value="MFS_dom"/>
</dbReference>
<dbReference type="AlphaFoldDB" id="A0A6P7U4Y7"/>
<evidence type="ECO:0000256" key="5">
    <source>
        <dbReference type="ARBA" id="ARBA00022989"/>
    </source>
</evidence>
<feature type="domain" description="Major facilitator superfamily (MFS) profile" evidence="10">
    <location>
        <begin position="34"/>
        <end position="539"/>
    </location>
</feature>
<keyword evidence="4 9" id="KW-0812">Transmembrane</keyword>
<dbReference type="FunFam" id="1.20.1250.20:FF:000177">
    <property type="entry name" value="proton myo-inositol cotransporter isoform X1"/>
    <property type="match status" value="1"/>
</dbReference>
<proteinExistence type="inferred from homology"/>
<feature type="transmembrane region" description="Helical" evidence="9">
    <location>
        <begin position="517"/>
        <end position="535"/>
    </location>
</feature>
<keyword evidence="6 9" id="KW-0472">Membrane</keyword>
<dbReference type="PROSITE" id="PS50850">
    <property type="entry name" value="MFS"/>
    <property type="match status" value="1"/>
</dbReference>
<feature type="transmembrane region" description="Helical" evidence="9">
    <location>
        <begin position="311"/>
        <end position="333"/>
    </location>
</feature>
<evidence type="ECO:0000313" key="11">
    <source>
        <dbReference type="Proteomes" id="UP000515154"/>
    </source>
</evidence>
<evidence type="ECO:0000256" key="3">
    <source>
        <dbReference type="ARBA" id="ARBA00022448"/>
    </source>
</evidence>
<evidence type="ECO:0000256" key="1">
    <source>
        <dbReference type="ARBA" id="ARBA00004141"/>
    </source>
</evidence>
<sequence>MDPPVNPPSDVSFEHRSNDRYTPKENSKKFVLVLTVFSAIGGFLFGYDTGVVSGALLLLKREFNLTVLEQEIFVSVTIACACLFSLFGGYLNDKVGRRWTTIIASVAFTVGALLLGLANGITLLMIGRAFLGFGIGLASTTVPIYIAECAPVSIRGQLVTLNNFFITGGQFVASVMDGLFSCVPEGWRYMLGLAGIPAVIQMIGFIFLPESPRWLISKGRHEEASKVLKNIRATDDIHEEFTNIKESVESNPVHGSLIYNLKRIFQSKTVRRALVVGCGLQLFQQLCGINTVMYYSASIIKMAGVREESKAIWYASLTAAVNFLAGFSGLWLIERFGRRKLAIGSLTGVFFSLTILAIGFQLSAINSPKNLNQTNLENDHCSYSTCDTCIVDDDCGFAYTDNGQTVKFGYCLPKGNSSDDSDICSTETNSTANHEIFALDFCPSDYSWSAILGLVLYLMSFSPGMGPLPWTINSEIYPQWARGTCNSMATSVNWICNLLVSMTFLTLTDTITKYGTYWLFAFITGMGIIFVFTSLPETKGLPLEEVESLFNSPICSCGKKKNYKDIDNEK</sequence>
<dbReference type="PANTHER" id="PTHR48020:SF12">
    <property type="entry name" value="PROTON MYO-INOSITOL COTRANSPORTER"/>
    <property type="match status" value="1"/>
</dbReference>
<dbReference type="Gene3D" id="1.20.1250.20">
    <property type="entry name" value="MFS general substrate transporter like domains"/>
    <property type="match status" value="2"/>
</dbReference>
<keyword evidence="11" id="KW-1185">Reference proteome</keyword>
<feature type="transmembrane region" description="Helical" evidence="9">
    <location>
        <begin position="345"/>
        <end position="365"/>
    </location>
</feature>
<protein>
    <submittedName>
        <fullName evidence="12">Proton myo-inositol cotransporter</fullName>
    </submittedName>
</protein>
<evidence type="ECO:0000256" key="9">
    <source>
        <dbReference type="SAM" id="Phobius"/>
    </source>
</evidence>
<evidence type="ECO:0000256" key="2">
    <source>
        <dbReference type="ARBA" id="ARBA00010992"/>
    </source>
</evidence>